<feature type="transmembrane region" description="Helical" evidence="2">
    <location>
        <begin position="396"/>
        <end position="416"/>
    </location>
</feature>
<organism evidence="3 4">
    <name type="scientific">Nocardioides malaquae</name>
    <dbReference type="NCBI Taxonomy" id="2773426"/>
    <lineage>
        <taxon>Bacteria</taxon>
        <taxon>Bacillati</taxon>
        <taxon>Actinomycetota</taxon>
        <taxon>Actinomycetes</taxon>
        <taxon>Propionibacteriales</taxon>
        <taxon>Nocardioidaceae</taxon>
        <taxon>Nocardioides</taxon>
    </lineage>
</organism>
<evidence type="ECO:0000313" key="4">
    <source>
        <dbReference type="Proteomes" id="UP000756387"/>
    </source>
</evidence>
<protein>
    <recommendedName>
        <fullName evidence="5">DUF2207 domain-containing protein</fullName>
    </recommendedName>
</protein>
<proteinExistence type="predicted"/>
<comment type="caution">
    <text evidence="3">The sequence shown here is derived from an EMBL/GenBank/DDBJ whole genome shotgun (WGS) entry which is preliminary data.</text>
</comment>
<feature type="transmembrane region" description="Helical" evidence="2">
    <location>
        <begin position="172"/>
        <end position="191"/>
    </location>
</feature>
<evidence type="ECO:0000256" key="2">
    <source>
        <dbReference type="SAM" id="Phobius"/>
    </source>
</evidence>
<feature type="transmembrane region" description="Helical" evidence="2">
    <location>
        <begin position="371"/>
        <end position="390"/>
    </location>
</feature>
<evidence type="ECO:0000313" key="3">
    <source>
        <dbReference type="EMBL" id="MBE7324226.1"/>
    </source>
</evidence>
<evidence type="ECO:0008006" key="5">
    <source>
        <dbReference type="Google" id="ProtNLM"/>
    </source>
</evidence>
<reference evidence="3 4" key="1">
    <citation type="submission" date="2020-10" db="EMBL/GenBank/DDBJ databases">
        <title>Nocardioides sp. isolated from sludge.</title>
        <authorList>
            <person name="Zhang X."/>
        </authorList>
    </citation>
    <scope>NUCLEOTIDE SEQUENCE [LARGE SCALE GENOMIC DNA]</scope>
    <source>
        <strain evidence="3 4">Y6</strain>
    </source>
</reference>
<gene>
    <name evidence="3" type="ORF">IEQ44_06140</name>
</gene>
<keyword evidence="4" id="KW-1185">Reference proteome</keyword>
<accession>A0ABR9RRQ8</accession>
<name>A0ABR9RRQ8_9ACTN</name>
<dbReference type="Proteomes" id="UP000756387">
    <property type="component" value="Unassembled WGS sequence"/>
</dbReference>
<feature type="transmembrane region" description="Helical" evidence="2">
    <location>
        <begin position="197"/>
        <end position="216"/>
    </location>
</feature>
<dbReference type="EMBL" id="JADCSA010000004">
    <property type="protein sequence ID" value="MBE7324226.1"/>
    <property type="molecule type" value="Genomic_DNA"/>
</dbReference>
<keyword evidence="2" id="KW-0812">Transmembrane</keyword>
<feature type="region of interest" description="Disordered" evidence="1">
    <location>
        <begin position="420"/>
        <end position="439"/>
    </location>
</feature>
<feature type="region of interest" description="Disordered" evidence="1">
    <location>
        <begin position="1"/>
        <end position="22"/>
    </location>
</feature>
<dbReference type="RefSeq" id="WP_193637550.1">
    <property type="nucleotide sequence ID" value="NZ_JADCSA010000004.1"/>
</dbReference>
<keyword evidence="2" id="KW-1133">Transmembrane helix</keyword>
<evidence type="ECO:0000256" key="1">
    <source>
        <dbReference type="SAM" id="MobiDB-lite"/>
    </source>
</evidence>
<keyword evidence="2" id="KW-0472">Membrane</keyword>
<sequence length="439" mass="48036">MTDVGSGKPSRRQPSMAPAPAREPVLRAGLFGGLAIPDARETRIWVDERGAVMMRRPGIDPFEVAAPGEVTKVAVAAADQIRERRFTPHARRGLVLLMSESRCVAAFNLVDLGSTARFPDDATFRAINGLDAFADGLGLFVEPADPTEVRLARRLRQRDLLPLRDPRHNRRWTSALGLAAWVASFLVLPAAGEDSPLRWPAAALAFALVTVLVWQFHARRRHWLHLVTTPTPADGRQVIRPQPPAELTTKFLARTEVQLGPRDIVIRAAHQERWLPGPEAGGITQVVVGPDHLIFEDHQGRAFVGLQPSVWGPSLEVLLRGLRDLGIGVRESPMHDSRLIDYMAAELDVTAPYVITDDYENASDGSVVVPCLPYLALFLLGLGCVILAAVDFPLGLVTLLPWLALQALAIRATWTLSHWSRSQGRPADPSAARNTGGER</sequence>